<accession>A0A1G9YZ29</accession>
<evidence type="ECO:0000313" key="3">
    <source>
        <dbReference type="Proteomes" id="UP000199671"/>
    </source>
</evidence>
<proteinExistence type="predicted"/>
<organism evidence="2 3">
    <name type="scientific">Actinomyces ruminicola</name>
    <dbReference type="NCBI Taxonomy" id="332524"/>
    <lineage>
        <taxon>Bacteria</taxon>
        <taxon>Bacillati</taxon>
        <taxon>Actinomycetota</taxon>
        <taxon>Actinomycetes</taxon>
        <taxon>Actinomycetales</taxon>
        <taxon>Actinomycetaceae</taxon>
        <taxon>Actinomyces</taxon>
    </lineage>
</organism>
<evidence type="ECO:0000256" key="1">
    <source>
        <dbReference type="SAM" id="MobiDB-lite"/>
    </source>
</evidence>
<feature type="region of interest" description="Disordered" evidence="1">
    <location>
        <begin position="33"/>
        <end position="52"/>
    </location>
</feature>
<dbReference type="RefSeq" id="WP_143008957.1">
    <property type="nucleotide sequence ID" value="NZ_FNHU01000015.1"/>
</dbReference>
<protein>
    <recommendedName>
        <fullName evidence="4">Thiocillin family RiPP</fullName>
    </recommendedName>
</protein>
<name>A0A1G9YZ29_9ACTO</name>
<dbReference type="Proteomes" id="UP000199671">
    <property type="component" value="Unassembled WGS sequence"/>
</dbReference>
<dbReference type="EMBL" id="FNHU01000015">
    <property type="protein sequence ID" value="SDN14320.1"/>
    <property type="molecule type" value="Genomic_DNA"/>
</dbReference>
<gene>
    <name evidence="2" type="ORF">SAMN04487766_11512</name>
</gene>
<dbReference type="InterPro" id="IPR049803">
    <property type="entry name" value="RiPP_thiocil-like"/>
</dbReference>
<dbReference type="NCBIfam" id="NF033482">
    <property type="entry name" value="RiPP_thiocil"/>
    <property type="match status" value="1"/>
</dbReference>
<evidence type="ECO:0008006" key="4">
    <source>
        <dbReference type="Google" id="ProtNLM"/>
    </source>
</evidence>
<evidence type="ECO:0000313" key="2">
    <source>
        <dbReference type="EMBL" id="SDN14320.1"/>
    </source>
</evidence>
<reference evidence="2 3" key="1">
    <citation type="submission" date="2016-10" db="EMBL/GenBank/DDBJ databases">
        <authorList>
            <person name="de Groot N.N."/>
        </authorList>
    </citation>
    <scope>NUCLEOTIDE SEQUENCE [LARGE SCALE GENOMIC DNA]</scope>
    <source>
        <strain evidence="2 3">KPR-7B</strain>
    </source>
</reference>
<sequence>MDNGIDLIGDDIELETLADGSALGCFACLTSGSSASCPATSASSLTTASSFG</sequence>
<dbReference type="AlphaFoldDB" id="A0A1G9YZ29"/>